<comment type="function">
    <text evidence="11">Subunits I and II form the functional core of the enzyme complex. Electrons originating in cytochrome c are transferred via heme a and Cu(A) to the binuclear center formed by heme a3 and Cu(B).</text>
</comment>
<keyword evidence="4 10" id="KW-0679">Respiratory chain</keyword>
<comment type="cofactor">
    <cofactor evidence="11">
        <name>Cu cation</name>
        <dbReference type="ChEBI" id="CHEBI:23378"/>
    </cofactor>
    <text evidence="11">Binds a copper A center.</text>
</comment>
<dbReference type="GO" id="GO:0005507">
    <property type="term" value="F:copper ion binding"/>
    <property type="evidence" value="ECO:0007669"/>
    <property type="project" value="InterPro"/>
</dbReference>
<dbReference type="InterPro" id="IPR036257">
    <property type="entry name" value="Cyt_c_oxidase_su2_TM_sf"/>
</dbReference>
<feature type="transmembrane region" description="Helical" evidence="13">
    <location>
        <begin position="86"/>
        <end position="113"/>
    </location>
</feature>
<dbReference type="InterPro" id="IPR002429">
    <property type="entry name" value="CcO_II-like_C"/>
</dbReference>
<gene>
    <name evidence="16" type="ORF">FRY97_11525</name>
</gene>
<dbReference type="SUPFAM" id="SSF81464">
    <property type="entry name" value="Cytochrome c oxidase subunit II-like, transmembrane region"/>
    <property type="match status" value="1"/>
</dbReference>
<evidence type="ECO:0000256" key="10">
    <source>
        <dbReference type="RuleBase" id="RU000456"/>
    </source>
</evidence>
<reference evidence="16 17" key="1">
    <citation type="submission" date="2019-08" db="EMBL/GenBank/DDBJ databases">
        <title>Genome of Phaeodactylibacter luteus.</title>
        <authorList>
            <person name="Bowman J.P."/>
        </authorList>
    </citation>
    <scope>NUCLEOTIDE SEQUENCE [LARGE SCALE GENOMIC DNA]</scope>
    <source>
        <strain evidence="16 17">KCTC 42180</strain>
    </source>
</reference>
<dbReference type="EMBL" id="VOOR01000021">
    <property type="protein sequence ID" value="TXB62964.1"/>
    <property type="molecule type" value="Genomic_DNA"/>
</dbReference>
<keyword evidence="3 10" id="KW-0813">Transport</keyword>
<name>A0A5C6RLY0_9BACT</name>
<keyword evidence="6" id="KW-1278">Translocase</keyword>
<feature type="compositionally biased region" description="Acidic residues" evidence="12">
    <location>
        <begin position="378"/>
        <end position="391"/>
    </location>
</feature>
<keyword evidence="9 13" id="KW-0472">Membrane</keyword>
<keyword evidence="7 10" id="KW-0249">Electron transport</keyword>
<comment type="catalytic activity">
    <reaction evidence="11">
        <text>4 Fe(II)-[cytochrome c] + O2 + 8 H(+)(in) = 4 Fe(III)-[cytochrome c] + 2 H2O + 4 H(+)(out)</text>
        <dbReference type="Rhea" id="RHEA:11436"/>
        <dbReference type="Rhea" id="RHEA-COMP:10350"/>
        <dbReference type="Rhea" id="RHEA-COMP:14399"/>
        <dbReference type="ChEBI" id="CHEBI:15377"/>
        <dbReference type="ChEBI" id="CHEBI:15378"/>
        <dbReference type="ChEBI" id="CHEBI:15379"/>
        <dbReference type="ChEBI" id="CHEBI:29033"/>
        <dbReference type="ChEBI" id="CHEBI:29034"/>
        <dbReference type="EC" id="7.1.1.9"/>
    </reaction>
</comment>
<dbReference type="PROSITE" id="PS50999">
    <property type="entry name" value="COX2_TM"/>
    <property type="match status" value="1"/>
</dbReference>
<dbReference type="GO" id="GO:0004129">
    <property type="term" value="F:cytochrome-c oxidase activity"/>
    <property type="evidence" value="ECO:0007669"/>
    <property type="project" value="UniProtKB-EC"/>
</dbReference>
<evidence type="ECO:0000256" key="12">
    <source>
        <dbReference type="SAM" id="MobiDB-lite"/>
    </source>
</evidence>
<feature type="domain" description="Cytochrome oxidase subunit II transmembrane region profile" evidence="15">
    <location>
        <begin position="67"/>
        <end position="162"/>
    </location>
</feature>
<evidence type="ECO:0000256" key="11">
    <source>
        <dbReference type="RuleBase" id="RU004024"/>
    </source>
</evidence>
<feature type="transmembrane region" description="Helical" evidence="13">
    <location>
        <begin position="6"/>
        <end position="24"/>
    </location>
</feature>
<organism evidence="16 17">
    <name type="scientific">Phaeodactylibacter luteus</name>
    <dbReference type="NCBI Taxonomy" id="1564516"/>
    <lineage>
        <taxon>Bacteria</taxon>
        <taxon>Pseudomonadati</taxon>
        <taxon>Bacteroidota</taxon>
        <taxon>Saprospiria</taxon>
        <taxon>Saprospirales</taxon>
        <taxon>Haliscomenobacteraceae</taxon>
        <taxon>Phaeodactylibacter</taxon>
    </lineage>
</organism>
<evidence type="ECO:0000259" key="14">
    <source>
        <dbReference type="PROSITE" id="PS50857"/>
    </source>
</evidence>
<evidence type="ECO:0000259" key="15">
    <source>
        <dbReference type="PROSITE" id="PS50999"/>
    </source>
</evidence>
<keyword evidence="11" id="KW-0479">Metal-binding</keyword>
<dbReference type="PROSITE" id="PS50857">
    <property type="entry name" value="COX2_CUA"/>
    <property type="match status" value="1"/>
</dbReference>
<protein>
    <recommendedName>
        <fullName evidence="11">Cytochrome c oxidase subunit 2</fullName>
        <ecNumber evidence="11">7.1.1.9</ecNumber>
    </recommendedName>
</protein>
<dbReference type="Pfam" id="PF00116">
    <property type="entry name" value="COX2"/>
    <property type="match status" value="1"/>
</dbReference>
<keyword evidence="5 10" id="KW-0812">Transmembrane</keyword>
<evidence type="ECO:0000256" key="13">
    <source>
        <dbReference type="SAM" id="Phobius"/>
    </source>
</evidence>
<evidence type="ECO:0000256" key="5">
    <source>
        <dbReference type="ARBA" id="ARBA00022692"/>
    </source>
</evidence>
<keyword evidence="11" id="KW-0186">Copper</keyword>
<dbReference type="Gene3D" id="1.10.287.90">
    <property type="match status" value="1"/>
</dbReference>
<dbReference type="InterPro" id="IPR011759">
    <property type="entry name" value="Cyt_c_oxidase_su2_TM_dom"/>
</dbReference>
<dbReference type="AlphaFoldDB" id="A0A5C6RLY0"/>
<dbReference type="SUPFAM" id="SSF49503">
    <property type="entry name" value="Cupredoxins"/>
    <property type="match status" value="1"/>
</dbReference>
<evidence type="ECO:0000256" key="9">
    <source>
        <dbReference type="ARBA" id="ARBA00023136"/>
    </source>
</evidence>
<sequence length="391" mass="43960">MTALLVLLCVILIGIIVVQIGKVTELASKIRGEEEAQERTNRTQAGYSMIFMVLFLIGTVVSALYYKDSMLWYGPNESASAHGGSIDYIFNLTLFFTGIVFIITQILLFYFAYKYRARRGVKAEYISHNNRLEVIWTAIPAVVMTFLVVGGLEAWNEVMADVAEGEDFIEIEGTGYQFAWHLRYPGPDGKLGARDYKLISASNPLGQVWSDEKNLDDFHPSEIVLPVGKKVRARITSRDVLHNFYIPHFRVKMDAVPGMPTYFVFTPTITTEEYRAKLGALDENGQPKYPEWHQPSDPDDPESPAKFEVFDYELACAELCGTGHYAMRRVVKVVSEAEYQDWLSKQQSYYESTIKGTDNDPFATEAPAEAEALTDASQDMEEAPAEEAAAE</sequence>
<proteinExistence type="inferred from homology"/>
<evidence type="ECO:0000313" key="16">
    <source>
        <dbReference type="EMBL" id="TXB62964.1"/>
    </source>
</evidence>
<dbReference type="GO" id="GO:0042773">
    <property type="term" value="P:ATP synthesis coupled electron transport"/>
    <property type="evidence" value="ECO:0007669"/>
    <property type="project" value="TreeGrafter"/>
</dbReference>
<evidence type="ECO:0000256" key="8">
    <source>
        <dbReference type="ARBA" id="ARBA00022989"/>
    </source>
</evidence>
<feature type="compositionally biased region" description="Low complexity" evidence="12">
    <location>
        <begin position="360"/>
        <end position="376"/>
    </location>
</feature>
<evidence type="ECO:0000256" key="1">
    <source>
        <dbReference type="ARBA" id="ARBA00004141"/>
    </source>
</evidence>
<keyword evidence="17" id="KW-1185">Reference proteome</keyword>
<dbReference type="PRINTS" id="PR01166">
    <property type="entry name" value="CYCOXIDASEII"/>
</dbReference>
<evidence type="ECO:0000256" key="2">
    <source>
        <dbReference type="ARBA" id="ARBA00007866"/>
    </source>
</evidence>
<dbReference type="Proteomes" id="UP000321580">
    <property type="component" value="Unassembled WGS sequence"/>
</dbReference>
<comment type="similarity">
    <text evidence="2 10">Belongs to the cytochrome c oxidase subunit 2 family.</text>
</comment>
<comment type="caution">
    <text evidence="16">The sequence shown here is derived from an EMBL/GenBank/DDBJ whole genome shotgun (WGS) entry which is preliminary data.</text>
</comment>
<dbReference type="Gene3D" id="2.60.40.420">
    <property type="entry name" value="Cupredoxins - blue copper proteins"/>
    <property type="match status" value="1"/>
</dbReference>
<dbReference type="CDD" id="cd13919">
    <property type="entry name" value="CuRO_HCO_II_like_5"/>
    <property type="match status" value="1"/>
</dbReference>
<evidence type="ECO:0000256" key="3">
    <source>
        <dbReference type="ARBA" id="ARBA00022448"/>
    </source>
</evidence>
<comment type="subcellular location">
    <subcellularLocation>
        <location evidence="10">Cell membrane</location>
        <topology evidence="10">Multi-pass membrane protein</topology>
    </subcellularLocation>
    <subcellularLocation>
        <location evidence="1">Membrane</location>
        <topology evidence="1">Multi-pass membrane protein</topology>
    </subcellularLocation>
</comment>
<dbReference type="InterPro" id="IPR045187">
    <property type="entry name" value="CcO_II"/>
</dbReference>
<evidence type="ECO:0000256" key="4">
    <source>
        <dbReference type="ARBA" id="ARBA00022660"/>
    </source>
</evidence>
<feature type="region of interest" description="Disordered" evidence="12">
    <location>
        <begin position="285"/>
        <end position="304"/>
    </location>
</feature>
<evidence type="ECO:0000256" key="6">
    <source>
        <dbReference type="ARBA" id="ARBA00022967"/>
    </source>
</evidence>
<dbReference type="Pfam" id="PF02790">
    <property type="entry name" value="COX2_TM"/>
    <property type="match status" value="1"/>
</dbReference>
<feature type="region of interest" description="Disordered" evidence="12">
    <location>
        <begin position="353"/>
        <end position="391"/>
    </location>
</feature>
<keyword evidence="8 13" id="KW-1133">Transmembrane helix</keyword>
<dbReference type="InterPro" id="IPR008972">
    <property type="entry name" value="Cupredoxin"/>
</dbReference>
<accession>A0A5C6RLY0</accession>
<dbReference type="RefSeq" id="WP_147167684.1">
    <property type="nucleotide sequence ID" value="NZ_VOOR01000021.1"/>
</dbReference>
<dbReference type="PANTHER" id="PTHR22888">
    <property type="entry name" value="CYTOCHROME C OXIDASE, SUBUNIT II"/>
    <property type="match status" value="1"/>
</dbReference>
<dbReference type="EC" id="7.1.1.9" evidence="11"/>
<feature type="transmembrane region" description="Helical" evidence="13">
    <location>
        <begin position="134"/>
        <end position="155"/>
    </location>
</feature>
<evidence type="ECO:0000256" key="7">
    <source>
        <dbReference type="ARBA" id="ARBA00022982"/>
    </source>
</evidence>
<evidence type="ECO:0000313" key="17">
    <source>
        <dbReference type="Proteomes" id="UP000321580"/>
    </source>
</evidence>
<dbReference type="GO" id="GO:0005886">
    <property type="term" value="C:plasma membrane"/>
    <property type="evidence" value="ECO:0007669"/>
    <property type="project" value="UniProtKB-SubCell"/>
</dbReference>
<feature type="domain" description="Cytochrome oxidase subunit II copper A binding" evidence="14">
    <location>
        <begin position="166"/>
        <end position="345"/>
    </location>
</feature>
<dbReference type="OrthoDB" id="9781261at2"/>
<feature type="transmembrane region" description="Helical" evidence="13">
    <location>
        <begin position="45"/>
        <end position="66"/>
    </location>
</feature>
<dbReference type="PANTHER" id="PTHR22888:SF9">
    <property type="entry name" value="CYTOCHROME C OXIDASE SUBUNIT 2"/>
    <property type="match status" value="1"/>
</dbReference>